<reference evidence="1 2" key="1">
    <citation type="submission" date="2024-09" db="EMBL/GenBank/DDBJ databases">
        <authorList>
            <person name="Lee S.D."/>
        </authorList>
    </citation>
    <scope>NUCLEOTIDE SEQUENCE [LARGE SCALE GENOMIC DNA]</scope>
    <source>
        <strain evidence="1 2">N8-3</strain>
    </source>
</reference>
<proteinExistence type="predicted"/>
<evidence type="ECO:0000313" key="2">
    <source>
        <dbReference type="Proteomes" id="UP001592531"/>
    </source>
</evidence>
<protein>
    <submittedName>
        <fullName evidence="1">Uncharacterized protein</fullName>
    </submittedName>
</protein>
<dbReference type="EMBL" id="JBHFAB010000001">
    <property type="protein sequence ID" value="MFC1415396.1"/>
    <property type="molecule type" value="Genomic_DNA"/>
</dbReference>
<gene>
    <name evidence="1" type="ORF">ACEZDE_01855</name>
</gene>
<accession>A0ABV6VNS6</accession>
<dbReference type="RefSeq" id="WP_380531001.1">
    <property type="nucleotide sequence ID" value="NZ_JBHFAB010000001.1"/>
</dbReference>
<sequence>MDSVDKAVSQVPVVAEISAAELLDRITRARDWASSEAERHYALVEQHVQDDASPVQALAQQARAAAFEAVRVVLEEIIQPGTHTA</sequence>
<name>A0ABV6VNS6_9ACTN</name>
<comment type="caution">
    <text evidence="1">The sequence shown here is derived from an EMBL/GenBank/DDBJ whole genome shotgun (WGS) entry which is preliminary data.</text>
</comment>
<dbReference type="Proteomes" id="UP001592531">
    <property type="component" value="Unassembled WGS sequence"/>
</dbReference>
<keyword evidence="2" id="KW-1185">Reference proteome</keyword>
<evidence type="ECO:0000313" key="1">
    <source>
        <dbReference type="EMBL" id="MFC1415396.1"/>
    </source>
</evidence>
<organism evidence="1 2">
    <name type="scientific">Streptacidiphilus cavernicola</name>
    <dbReference type="NCBI Taxonomy" id="3342716"/>
    <lineage>
        <taxon>Bacteria</taxon>
        <taxon>Bacillati</taxon>
        <taxon>Actinomycetota</taxon>
        <taxon>Actinomycetes</taxon>
        <taxon>Kitasatosporales</taxon>
        <taxon>Streptomycetaceae</taxon>
        <taxon>Streptacidiphilus</taxon>
    </lineage>
</organism>